<reference evidence="1" key="1">
    <citation type="journal article" date="2023" name="Mol. Biol. Evol.">
        <title>Third-Generation Sequencing Reveals the Adaptive Role of the Epigenome in Three Deep-Sea Polychaetes.</title>
        <authorList>
            <person name="Perez M."/>
            <person name="Aroh O."/>
            <person name="Sun Y."/>
            <person name="Lan Y."/>
            <person name="Juniper S.K."/>
            <person name="Young C.R."/>
            <person name="Angers B."/>
            <person name="Qian P.Y."/>
        </authorList>
    </citation>
    <scope>NUCLEOTIDE SEQUENCE</scope>
    <source>
        <strain evidence="1">R07B-5</strain>
    </source>
</reference>
<keyword evidence="2" id="KW-1185">Reference proteome</keyword>
<accession>A0AAD9KVD0</accession>
<evidence type="ECO:0000313" key="1">
    <source>
        <dbReference type="EMBL" id="KAK2178227.1"/>
    </source>
</evidence>
<dbReference type="EMBL" id="JAODUO010000552">
    <property type="protein sequence ID" value="KAK2178227.1"/>
    <property type="molecule type" value="Genomic_DNA"/>
</dbReference>
<comment type="caution">
    <text evidence="1">The sequence shown here is derived from an EMBL/GenBank/DDBJ whole genome shotgun (WGS) entry which is preliminary data.</text>
</comment>
<dbReference type="AlphaFoldDB" id="A0AAD9KVD0"/>
<protein>
    <recommendedName>
        <fullName evidence="3">Reverse transcriptase</fullName>
    </recommendedName>
</protein>
<evidence type="ECO:0008006" key="3">
    <source>
        <dbReference type="Google" id="ProtNLM"/>
    </source>
</evidence>
<gene>
    <name evidence="1" type="ORF">NP493_552g00022</name>
</gene>
<proteinExistence type="predicted"/>
<evidence type="ECO:0000313" key="2">
    <source>
        <dbReference type="Proteomes" id="UP001209878"/>
    </source>
</evidence>
<sequence>MIHKKIRDMKDNKSPGVDGIPPNLLLKSVEQISIQLATVFSLSLRKGVIPLEWKEANIILFFKKGSTYKSENYRPVSLTSVICKALQRLIKDHFVD</sequence>
<dbReference type="PANTHER" id="PTHR33395:SF22">
    <property type="entry name" value="REVERSE TRANSCRIPTASE DOMAIN-CONTAINING PROTEIN"/>
    <property type="match status" value="1"/>
</dbReference>
<dbReference type="PANTHER" id="PTHR33395">
    <property type="entry name" value="TRANSCRIPTASE, PUTATIVE-RELATED-RELATED"/>
    <property type="match status" value="1"/>
</dbReference>
<organism evidence="1 2">
    <name type="scientific">Ridgeia piscesae</name>
    <name type="common">Tubeworm</name>
    <dbReference type="NCBI Taxonomy" id="27915"/>
    <lineage>
        <taxon>Eukaryota</taxon>
        <taxon>Metazoa</taxon>
        <taxon>Spiralia</taxon>
        <taxon>Lophotrochozoa</taxon>
        <taxon>Annelida</taxon>
        <taxon>Polychaeta</taxon>
        <taxon>Sedentaria</taxon>
        <taxon>Canalipalpata</taxon>
        <taxon>Sabellida</taxon>
        <taxon>Siboglinidae</taxon>
        <taxon>Ridgeia</taxon>
    </lineage>
</organism>
<dbReference type="Proteomes" id="UP001209878">
    <property type="component" value="Unassembled WGS sequence"/>
</dbReference>
<name>A0AAD9KVD0_RIDPI</name>